<geneLocation type="plasmid" evidence="8">
    <name>pMaq22A_2p DNA</name>
</geneLocation>
<evidence type="ECO:0000256" key="1">
    <source>
        <dbReference type="ARBA" id="ARBA00006787"/>
    </source>
</evidence>
<feature type="binding site" evidence="5">
    <location>
        <position position="180"/>
    </location>
    <ligand>
        <name>Fe cation</name>
        <dbReference type="ChEBI" id="CHEBI:24875"/>
        <note>catalytic</note>
    </ligand>
</feature>
<evidence type="ECO:0000256" key="5">
    <source>
        <dbReference type="PIRSR" id="PIRSR604294-1"/>
    </source>
</evidence>
<evidence type="ECO:0000256" key="2">
    <source>
        <dbReference type="ARBA" id="ARBA00022723"/>
    </source>
</evidence>
<protein>
    <recommendedName>
        <fullName evidence="6">Dioxygenase</fullName>
        <ecNumber evidence="6">1.13.11.-</ecNumber>
    </recommendedName>
</protein>
<accession>A0A0C6FS23</accession>
<dbReference type="GO" id="GO:0016121">
    <property type="term" value="P:carotene catabolic process"/>
    <property type="evidence" value="ECO:0007669"/>
    <property type="project" value="TreeGrafter"/>
</dbReference>
<keyword evidence="3 6" id="KW-0560">Oxidoreductase</keyword>
<dbReference type="Pfam" id="PF03055">
    <property type="entry name" value="RPE65"/>
    <property type="match status" value="1"/>
</dbReference>
<evidence type="ECO:0000313" key="7">
    <source>
        <dbReference type="EMBL" id="BAQ49842.1"/>
    </source>
</evidence>
<sequence>MSNRALLAFRAVAELGVALLAACNRLRLPGMPNPFVVGVHEPMREELSLKSPVVSGTIPPGLDGLYLKMGANPVRQTTRGHDWFLGDGMVHGLAIEAGRALWYRNRWIGSRKAAAALGRPAAPGPRRGGNDTVNTNVVGIGGRVFAVVEAGSFPVELSRSLEEQRYNPFDGTLAGSFTGHPHLDPLTGETHAIAYDGRVWDSVRHVVLSPTGRVVRDVPVAVEHGPCIHDCAITARFAIVLDLPVTFSFKALLAGYRFPFRWNPGHGARVGLLPRQGGGADILWCEVEPCFVFHVANAHDDADGRVILDVVAYDTVFSAAAGGFDAPGKLERWTIDPATMRVARRVLDATPQEFPRIDERRFGQRHRILYTVGVPADGNTQLAGATQLYRHDLETGERRVHEFGQDRIPGEFIFVPARPGAGEDEGWLVGFVIDTARDTTDFAILDARSFEAPPVATIHLGHRIPPGFHGNWFPALAQGKRADDAALGIGADPGS</sequence>
<evidence type="ECO:0000256" key="6">
    <source>
        <dbReference type="RuleBase" id="RU364048"/>
    </source>
</evidence>
<dbReference type="PANTHER" id="PTHR10543:SF89">
    <property type="entry name" value="CAROTENOID 9,10(9',10')-CLEAVAGE DIOXYGENASE 1"/>
    <property type="match status" value="1"/>
</dbReference>
<keyword evidence="4 5" id="KW-0408">Iron</keyword>
<dbReference type="KEGG" id="maqu:Maq22A_2p40185"/>
<gene>
    <name evidence="7" type="ORF">Maq22A_2p40185</name>
</gene>
<proteinExistence type="inferred from homology"/>
<dbReference type="Proteomes" id="UP000061432">
    <property type="component" value="Plasmid pMaq22A_2p"/>
</dbReference>
<comment type="similarity">
    <text evidence="1 6">Belongs to the carotenoid oxygenase family.</text>
</comment>
<feature type="binding site" evidence="5">
    <location>
        <position position="294"/>
    </location>
    <ligand>
        <name>Fe cation</name>
        <dbReference type="ChEBI" id="CHEBI:24875"/>
        <note>catalytic</note>
    </ligand>
</feature>
<dbReference type="GO" id="GO:0010436">
    <property type="term" value="F:carotenoid dioxygenase activity"/>
    <property type="evidence" value="ECO:0007669"/>
    <property type="project" value="TreeGrafter"/>
</dbReference>
<keyword evidence="2 5" id="KW-0479">Metal-binding</keyword>
<feature type="binding site" evidence="5">
    <location>
        <position position="469"/>
    </location>
    <ligand>
        <name>Fe cation</name>
        <dbReference type="ChEBI" id="CHEBI:24875"/>
        <note>catalytic</note>
    </ligand>
</feature>
<keyword evidence="6" id="KW-0223">Dioxygenase</keyword>
<dbReference type="PATRIC" id="fig|270351.10.peg.6967"/>
<evidence type="ECO:0000256" key="4">
    <source>
        <dbReference type="ARBA" id="ARBA00023004"/>
    </source>
</evidence>
<evidence type="ECO:0000256" key="3">
    <source>
        <dbReference type="ARBA" id="ARBA00023002"/>
    </source>
</evidence>
<keyword evidence="7" id="KW-0614">Plasmid</keyword>
<dbReference type="EC" id="1.13.11.-" evidence="6"/>
<reference evidence="7 8" key="1">
    <citation type="journal article" date="2015" name="Genome Announc.">
        <title>Complete Genome Sequence of Methylobacterium aquaticum Strain 22A, Isolated from Racomitrium japonicum Moss.</title>
        <authorList>
            <person name="Tani A."/>
            <person name="Ogura Y."/>
            <person name="Hayashi T."/>
            <person name="Kimbara K."/>
        </authorList>
    </citation>
    <scope>NUCLEOTIDE SEQUENCE [LARGE SCALE GENOMIC DNA]</scope>
    <source>
        <strain evidence="7 8">MA-22A</strain>
        <plasmid evidence="8">Plasmid pMaq22A_2p DNA</plasmid>
    </source>
</reference>
<reference evidence="8" key="2">
    <citation type="submission" date="2015-01" db="EMBL/GenBank/DDBJ databases">
        <title>Complete genome sequence of Methylobacterium aquaticum strain 22A.</title>
        <authorList>
            <person name="Tani A."/>
            <person name="Ogura Y."/>
            <person name="Hayashi T."/>
        </authorList>
    </citation>
    <scope>NUCLEOTIDE SEQUENCE [LARGE SCALE GENOMIC DNA]</scope>
    <source>
        <strain evidence="8">MA-22A</strain>
        <plasmid evidence="8">Plasmid pMaq22A_2p DNA</plasmid>
    </source>
</reference>
<organism evidence="7 8">
    <name type="scientific">Methylobacterium aquaticum</name>
    <dbReference type="NCBI Taxonomy" id="270351"/>
    <lineage>
        <taxon>Bacteria</taxon>
        <taxon>Pseudomonadati</taxon>
        <taxon>Pseudomonadota</taxon>
        <taxon>Alphaproteobacteria</taxon>
        <taxon>Hyphomicrobiales</taxon>
        <taxon>Methylobacteriaceae</taxon>
        <taxon>Methylobacterium</taxon>
    </lineage>
</organism>
<comment type="cofactor">
    <cofactor evidence="5 6">
        <name>Fe(2+)</name>
        <dbReference type="ChEBI" id="CHEBI:29033"/>
    </cofactor>
    <text evidence="5 6">Binds 1 Fe(2+) ion per subunit.</text>
</comment>
<dbReference type="GO" id="GO:0046872">
    <property type="term" value="F:metal ion binding"/>
    <property type="evidence" value="ECO:0007669"/>
    <property type="project" value="UniProtKB-KW"/>
</dbReference>
<dbReference type="EMBL" id="AP014706">
    <property type="protein sequence ID" value="BAQ49842.1"/>
    <property type="molecule type" value="Genomic_DNA"/>
</dbReference>
<name>A0A0C6FS23_9HYPH</name>
<feature type="binding site" evidence="5">
    <location>
        <position position="229"/>
    </location>
    <ligand>
        <name>Fe cation</name>
        <dbReference type="ChEBI" id="CHEBI:24875"/>
        <note>catalytic</note>
    </ligand>
</feature>
<dbReference type="InterPro" id="IPR004294">
    <property type="entry name" value="Carotenoid_Oase"/>
</dbReference>
<dbReference type="OrthoDB" id="6636843at2"/>
<dbReference type="PANTHER" id="PTHR10543">
    <property type="entry name" value="BETA-CAROTENE DIOXYGENASE"/>
    <property type="match status" value="1"/>
</dbReference>
<evidence type="ECO:0000313" key="8">
    <source>
        <dbReference type="Proteomes" id="UP000061432"/>
    </source>
</evidence>
<dbReference type="AlphaFoldDB" id="A0A0C6FS23"/>